<dbReference type="RefSeq" id="WP_110374662.1">
    <property type="nucleotide sequence ID" value="NZ_CAKNFM010000006.1"/>
</dbReference>
<proteinExistence type="predicted"/>
<evidence type="ECO:0000313" key="2">
    <source>
        <dbReference type="Proteomes" id="UP000248021"/>
    </source>
</evidence>
<accession>A0A2V3U962</accession>
<dbReference type="EMBL" id="QJJK01000004">
    <property type="protein sequence ID" value="PXW60346.1"/>
    <property type="molecule type" value="Genomic_DNA"/>
</dbReference>
<dbReference type="AlphaFoldDB" id="A0A2V3U962"/>
<dbReference type="OrthoDB" id="7584850at2"/>
<reference evidence="1 2" key="1">
    <citation type="submission" date="2018-05" db="EMBL/GenBank/DDBJ databases">
        <title>Genomic Encyclopedia of Type Strains, Phase IV (KMG-IV): sequencing the most valuable type-strain genomes for metagenomic binning, comparative biology and taxonomic classification.</title>
        <authorList>
            <person name="Goeker M."/>
        </authorList>
    </citation>
    <scope>NUCLEOTIDE SEQUENCE [LARGE SCALE GENOMIC DNA]</scope>
    <source>
        <strain evidence="1 2">DSM 6462</strain>
    </source>
</reference>
<sequence length="68" mass="7667">MYDSYLIEVAGRPAGIVARDTHGYRFHASARPFYTLNGQVFADPWAAQKAAQRHLNGSGRRNIPHRID</sequence>
<gene>
    <name evidence="1" type="ORF">C7450_104401</name>
</gene>
<organism evidence="1 2">
    <name type="scientific">Chelatococcus asaccharovorans</name>
    <dbReference type="NCBI Taxonomy" id="28210"/>
    <lineage>
        <taxon>Bacteria</taxon>
        <taxon>Pseudomonadati</taxon>
        <taxon>Pseudomonadota</taxon>
        <taxon>Alphaproteobacteria</taxon>
        <taxon>Hyphomicrobiales</taxon>
        <taxon>Chelatococcaceae</taxon>
        <taxon>Chelatococcus</taxon>
    </lineage>
</organism>
<name>A0A2V3U962_9HYPH</name>
<protein>
    <submittedName>
        <fullName evidence="1">Uncharacterized protein</fullName>
    </submittedName>
</protein>
<evidence type="ECO:0000313" key="1">
    <source>
        <dbReference type="EMBL" id="PXW60346.1"/>
    </source>
</evidence>
<comment type="caution">
    <text evidence="1">The sequence shown here is derived from an EMBL/GenBank/DDBJ whole genome shotgun (WGS) entry which is preliminary data.</text>
</comment>
<dbReference type="Proteomes" id="UP000248021">
    <property type="component" value="Unassembled WGS sequence"/>
</dbReference>
<keyword evidence="2" id="KW-1185">Reference proteome</keyword>